<dbReference type="CDD" id="cd05162">
    <property type="entry name" value="PWWP"/>
    <property type="match status" value="1"/>
</dbReference>
<reference evidence="4" key="1">
    <citation type="journal article" date="2023" name="Commun. Biol.">
        <title>Genome analysis of Parmales, the sister group of diatoms, reveals the evolutionary specialization of diatoms from phago-mixotrophs to photoautotrophs.</title>
        <authorList>
            <person name="Ban H."/>
            <person name="Sato S."/>
            <person name="Yoshikawa S."/>
            <person name="Yamada K."/>
            <person name="Nakamura Y."/>
            <person name="Ichinomiya M."/>
            <person name="Sato N."/>
            <person name="Blanc-Mathieu R."/>
            <person name="Endo H."/>
            <person name="Kuwata A."/>
            <person name="Ogata H."/>
        </authorList>
    </citation>
    <scope>NUCLEOTIDE SEQUENCE [LARGE SCALE GENOMIC DNA]</scope>
</reference>
<feature type="region of interest" description="Disordered" evidence="1">
    <location>
        <begin position="481"/>
        <end position="508"/>
    </location>
</feature>
<proteinExistence type="predicted"/>
<comment type="caution">
    <text evidence="3">The sequence shown here is derived from an EMBL/GenBank/DDBJ whole genome shotgun (WGS) entry which is preliminary data.</text>
</comment>
<dbReference type="Proteomes" id="UP001162640">
    <property type="component" value="Unassembled WGS sequence"/>
</dbReference>
<accession>A0A9W6ZTP0</accession>
<feature type="compositionally biased region" description="Low complexity" evidence="1">
    <location>
        <begin position="7"/>
        <end position="28"/>
    </location>
</feature>
<feature type="compositionally biased region" description="Pro residues" evidence="1">
    <location>
        <begin position="284"/>
        <end position="295"/>
    </location>
</feature>
<evidence type="ECO:0000256" key="1">
    <source>
        <dbReference type="SAM" id="MobiDB-lite"/>
    </source>
</evidence>
<evidence type="ECO:0000313" key="3">
    <source>
        <dbReference type="EMBL" id="GMH55750.1"/>
    </source>
</evidence>
<protein>
    <recommendedName>
        <fullName evidence="2">PWWP domain-containing protein</fullName>
    </recommendedName>
</protein>
<feature type="region of interest" description="Disordered" evidence="1">
    <location>
        <begin position="1"/>
        <end position="28"/>
    </location>
</feature>
<dbReference type="AlphaFoldDB" id="A0A9W6ZTP0"/>
<feature type="region of interest" description="Disordered" evidence="1">
    <location>
        <begin position="262"/>
        <end position="303"/>
    </location>
</feature>
<evidence type="ECO:0000259" key="2">
    <source>
        <dbReference type="PROSITE" id="PS50812"/>
    </source>
</evidence>
<feature type="domain" description="PWWP" evidence="2">
    <location>
        <begin position="133"/>
        <end position="185"/>
    </location>
</feature>
<dbReference type="PROSITE" id="PS50812">
    <property type="entry name" value="PWWP"/>
    <property type="match status" value="1"/>
</dbReference>
<organism evidence="3 4">
    <name type="scientific">Triparma laevis f. inornata</name>
    <dbReference type="NCBI Taxonomy" id="1714386"/>
    <lineage>
        <taxon>Eukaryota</taxon>
        <taxon>Sar</taxon>
        <taxon>Stramenopiles</taxon>
        <taxon>Ochrophyta</taxon>
        <taxon>Bolidophyceae</taxon>
        <taxon>Parmales</taxon>
        <taxon>Triparmaceae</taxon>
        <taxon>Triparma</taxon>
    </lineage>
</organism>
<sequence length="508" mass="57085">MPKKSKSSSVTSSSIHSTSTSTSTPFPSHLCPNSPSLVSIDTESCSDFFSKAVKEPISEQALNGSRNGIGTNSGTNGLLDHDFIWSPIIVRSHTLTGLKISYEGWPSTWDEEIIYPSNRLARHFTYTKCGKGWVRINGNERWPCLIKARMPQPGSKWAEDMLKEESKVYVRFFGPGPDEREGAWVSTREVSGWEKYKIVDVLKGKVSRKHNGETPLPRLTLLKSSVKFASLESRLWPSRAFLSGSLLSPHYRVNLGGGEPINGNKFSGEMKPTPPPIVTLKQPQPQPQPRRPPTPKSSDPPSIVSNELPSILTRFSGVLEVPTSQTGSDSLKFLSHLTISGQNFPIKLCSTRIEAAITYDISLRSIVKKGKLKDPIYNFPSCSNEEELNIKYVIENGLHLSENCFTRNSNYTENVDYDLECINFSELKKSIEDGNMSNYSNVKLFSKEWIEWMRRKEVGENGGGGKRVRVLREEEEEVRVGKRKKRKPQKIEGGVKERRSWNGDVVEF</sequence>
<dbReference type="EMBL" id="BLQM01000047">
    <property type="protein sequence ID" value="GMH55750.1"/>
    <property type="molecule type" value="Genomic_DNA"/>
</dbReference>
<dbReference type="InterPro" id="IPR000313">
    <property type="entry name" value="PWWP_dom"/>
</dbReference>
<name>A0A9W6ZTP0_9STRA</name>
<gene>
    <name evidence="3" type="ORF">TL16_g01982</name>
</gene>
<evidence type="ECO:0000313" key="4">
    <source>
        <dbReference type="Proteomes" id="UP001162640"/>
    </source>
</evidence>
<feature type="compositionally biased region" description="Basic and acidic residues" evidence="1">
    <location>
        <begin position="489"/>
        <end position="501"/>
    </location>
</feature>